<evidence type="ECO:0000313" key="11">
    <source>
        <dbReference type="Proteomes" id="UP000035579"/>
    </source>
</evidence>
<dbReference type="Pfam" id="PF00672">
    <property type="entry name" value="HAMP"/>
    <property type="match status" value="1"/>
</dbReference>
<comment type="similarity">
    <text evidence="3">Belongs to the methyl-accepting chemotaxis (MCP) protein family.</text>
</comment>
<dbReference type="Pfam" id="PF00015">
    <property type="entry name" value="MCPsignal"/>
    <property type="match status" value="1"/>
</dbReference>
<evidence type="ECO:0000256" key="3">
    <source>
        <dbReference type="ARBA" id="ARBA00029447"/>
    </source>
</evidence>
<feature type="region of interest" description="Disordered" evidence="6">
    <location>
        <begin position="507"/>
        <end position="545"/>
    </location>
</feature>
<feature type="domain" description="HAMP" evidence="8">
    <location>
        <begin position="213"/>
        <end position="265"/>
    </location>
</feature>
<feature type="coiled-coil region" evidence="5">
    <location>
        <begin position="463"/>
        <end position="494"/>
    </location>
</feature>
<dbReference type="CDD" id="cd06225">
    <property type="entry name" value="HAMP"/>
    <property type="match status" value="1"/>
</dbReference>
<dbReference type="Pfam" id="PF12729">
    <property type="entry name" value="4HB_MCP_1"/>
    <property type="match status" value="1"/>
</dbReference>
<dbReference type="InterPro" id="IPR024478">
    <property type="entry name" value="HlyB_4HB_MCP"/>
</dbReference>
<dbReference type="EMBL" id="QUMU01000010">
    <property type="protein sequence ID" value="REG27030.1"/>
    <property type="molecule type" value="Genomic_DNA"/>
</dbReference>
<keyword evidence="4" id="KW-0807">Transducer</keyword>
<sequence length="545" mass="59656">MRWFYNLKIASKLLVVVLGLTVVTLVINSFNLKEMDAMHASAQEIAEAWLPGVALLADLHTDSSEFRRAQFERLLASTPEQLALTNQDLEREQREVQEAIRQFESRLTSESERRRFGEFRTGWEAYLREHVLLMQGMEQGRLEEARARLNGPLRTGYEAFNDKLEAFLTAHREGAHQAAERTSQTYQAARRGSVAVQVVRALLSVGVCLFLAQLISRPLARAVTVADRISTGDLTARIEVQSTDEPGQILGAMQRMVQRLDQIIAEVREGAGSLAAASSQVSASSQSLSQGTSEQASRVGVVSSNLEKMAASITQNQEHGRQMAQMAVQGARDAEESGRAVKETVEAMSSIAEKISIIEELAYQTNLLALNAAIEAARAGEHGRGFAVVAAEVRKLAERSRTAAQEIGGLASHSVKVATRSGQLLLELVPSIQKTAGLVQEVVTASAEQTRGVAQMSSAMVQVDEVTQRNASAAEELASTAEELSAQAETLQQLVSFFRPAEEARMPRPWLLHPLPHAPRQLEPRKRRGRLRTGRERSSPSNSPA</sequence>
<evidence type="ECO:0000313" key="10">
    <source>
        <dbReference type="EMBL" id="REG27030.1"/>
    </source>
</evidence>
<dbReference type="KEGG" id="age:AA314_07846"/>
<dbReference type="PRINTS" id="PR00260">
    <property type="entry name" value="CHEMTRNSDUCR"/>
</dbReference>
<dbReference type="PROSITE" id="PS50885">
    <property type="entry name" value="HAMP"/>
    <property type="match status" value="1"/>
</dbReference>
<dbReference type="InterPro" id="IPR003660">
    <property type="entry name" value="HAMP_dom"/>
</dbReference>
<dbReference type="InterPro" id="IPR047347">
    <property type="entry name" value="YvaQ-like_sensor"/>
</dbReference>
<dbReference type="AlphaFoldDB" id="A0AAC8QEU2"/>
<comment type="subcellular location">
    <subcellularLocation>
        <location evidence="1">Membrane</location>
    </subcellularLocation>
</comment>
<dbReference type="InterPro" id="IPR004090">
    <property type="entry name" value="Chemotax_Me-accpt_rcpt"/>
</dbReference>
<dbReference type="GO" id="GO:0006935">
    <property type="term" value="P:chemotaxis"/>
    <property type="evidence" value="ECO:0007669"/>
    <property type="project" value="UniProtKB-KW"/>
</dbReference>
<evidence type="ECO:0000256" key="4">
    <source>
        <dbReference type="PROSITE-ProRule" id="PRU00284"/>
    </source>
</evidence>
<dbReference type="PROSITE" id="PS50111">
    <property type="entry name" value="CHEMOTAXIS_TRANSDUC_2"/>
    <property type="match status" value="1"/>
</dbReference>
<reference evidence="9 11" key="1">
    <citation type="submission" date="2015-05" db="EMBL/GenBank/DDBJ databases">
        <title>Genome assembly of Archangium gephyra DSM 2261.</title>
        <authorList>
            <person name="Sharma G."/>
            <person name="Subramanian S."/>
        </authorList>
    </citation>
    <scope>NUCLEOTIDE SEQUENCE [LARGE SCALE GENOMIC DNA]</scope>
    <source>
        <strain evidence="9 11">DSM 2261</strain>
    </source>
</reference>
<name>A0AAC8QEU2_9BACT</name>
<evidence type="ECO:0000259" key="7">
    <source>
        <dbReference type="PROSITE" id="PS50111"/>
    </source>
</evidence>
<evidence type="ECO:0000256" key="1">
    <source>
        <dbReference type="ARBA" id="ARBA00004370"/>
    </source>
</evidence>
<dbReference type="Gene3D" id="1.10.287.950">
    <property type="entry name" value="Methyl-accepting chemotaxis protein"/>
    <property type="match status" value="1"/>
</dbReference>
<dbReference type="RefSeq" id="WP_053067053.1">
    <property type="nucleotide sequence ID" value="NZ_CP011509.1"/>
</dbReference>
<protein>
    <submittedName>
        <fullName evidence="9 10">Methyl-accepting chemotaxis protein</fullName>
    </submittedName>
</protein>
<dbReference type="PANTHER" id="PTHR43531">
    <property type="entry name" value="PROTEIN ICFG"/>
    <property type="match status" value="1"/>
</dbReference>
<dbReference type="InterPro" id="IPR051310">
    <property type="entry name" value="MCP_chemotaxis"/>
</dbReference>
<dbReference type="Proteomes" id="UP000256345">
    <property type="component" value="Unassembled WGS sequence"/>
</dbReference>
<dbReference type="GO" id="GO:0005886">
    <property type="term" value="C:plasma membrane"/>
    <property type="evidence" value="ECO:0007669"/>
    <property type="project" value="TreeGrafter"/>
</dbReference>
<evidence type="ECO:0000313" key="12">
    <source>
        <dbReference type="Proteomes" id="UP000256345"/>
    </source>
</evidence>
<dbReference type="FunFam" id="1.10.287.950:FF:000001">
    <property type="entry name" value="Methyl-accepting chemotaxis sensory transducer"/>
    <property type="match status" value="1"/>
</dbReference>
<accession>A0AAC8QEU2</accession>
<keyword evidence="12" id="KW-1185">Reference proteome</keyword>
<dbReference type="InterPro" id="IPR004089">
    <property type="entry name" value="MCPsignal_dom"/>
</dbReference>
<evidence type="ECO:0000259" key="8">
    <source>
        <dbReference type="PROSITE" id="PS50885"/>
    </source>
</evidence>
<proteinExistence type="inferred from homology"/>
<dbReference type="Proteomes" id="UP000035579">
    <property type="component" value="Chromosome"/>
</dbReference>
<organism evidence="9 11">
    <name type="scientific">Archangium gephyra</name>
    <dbReference type="NCBI Taxonomy" id="48"/>
    <lineage>
        <taxon>Bacteria</taxon>
        <taxon>Pseudomonadati</taxon>
        <taxon>Myxococcota</taxon>
        <taxon>Myxococcia</taxon>
        <taxon>Myxococcales</taxon>
        <taxon>Cystobacterineae</taxon>
        <taxon>Archangiaceae</taxon>
        <taxon>Archangium</taxon>
    </lineage>
</organism>
<feature type="domain" description="Methyl-accepting transducer" evidence="7">
    <location>
        <begin position="270"/>
        <end position="485"/>
    </location>
</feature>
<dbReference type="GO" id="GO:0004888">
    <property type="term" value="F:transmembrane signaling receptor activity"/>
    <property type="evidence" value="ECO:0007669"/>
    <property type="project" value="InterPro"/>
</dbReference>
<dbReference type="EMBL" id="CP011509">
    <property type="protein sequence ID" value="AKJ06220.1"/>
    <property type="molecule type" value="Genomic_DNA"/>
</dbReference>
<dbReference type="GO" id="GO:0007165">
    <property type="term" value="P:signal transduction"/>
    <property type="evidence" value="ECO:0007669"/>
    <property type="project" value="UniProtKB-KW"/>
</dbReference>
<keyword evidence="2" id="KW-0145">Chemotaxis</keyword>
<dbReference type="PANTHER" id="PTHR43531:SF11">
    <property type="entry name" value="METHYL-ACCEPTING CHEMOTAXIS PROTEIN 3"/>
    <property type="match status" value="1"/>
</dbReference>
<reference evidence="10 12" key="2">
    <citation type="submission" date="2018-08" db="EMBL/GenBank/DDBJ databases">
        <title>Genomic Encyclopedia of Archaeal and Bacterial Type Strains, Phase II (KMG-II): from individual species to whole genera.</title>
        <authorList>
            <person name="Goeker M."/>
        </authorList>
    </citation>
    <scope>NUCLEOTIDE SEQUENCE [LARGE SCALE GENOMIC DNA]</scope>
    <source>
        <strain evidence="10 12">DSM 2261</strain>
    </source>
</reference>
<evidence type="ECO:0000313" key="9">
    <source>
        <dbReference type="EMBL" id="AKJ06220.1"/>
    </source>
</evidence>
<evidence type="ECO:0000256" key="5">
    <source>
        <dbReference type="SAM" id="Coils"/>
    </source>
</evidence>
<evidence type="ECO:0000256" key="6">
    <source>
        <dbReference type="SAM" id="MobiDB-lite"/>
    </source>
</evidence>
<dbReference type="SUPFAM" id="SSF58104">
    <property type="entry name" value="Methyl-accepting chemotaxis protein (MCP) signaling domain"/>
    <property type="match status" value="1"/>
</dbReference>
<evidence type="ECO:0000256" key="2">
    <source>
        <dbReference type="ARBA" id="ARBA00022500"/>
    </source>
</evidence>
<keyword evidence="5" id="KW-0175">Coiled coil</keyword>
<dbReference type="SMART" id="SM00304">
    <property type="entry name" value="HAMP"/>
    <property type="match status" value="1"/>
</dbReference>
<gene>
    <name evidence="9" type="ORF">AA314_07846</name>
    <name evidence="10" type="ORF">ATI61_11036</name>
</gene>
<dbReference type="CDD" id="cd19411">
    <property type="entry name" value="MCP2201-like_sensor"/>
    <property type="match status" value="1"/>
</dbReference>
<dbReference type="SMART" id="SM00283">
    <property type="entry name" value="MA"/>
    <property type="match status" value="1"/>
</dbReference>